<dbReference type="PANTHER" id="PTHR46323:SF2">
    <property type="entry name" value="BETA-GALACTOSIDASE"/>
    <property type="match status" value="1"/>
</dbReference>
<dbReference type="InterPro" id="IPR032312">
    <property type="entry name" value="LacZ_4"/>
</dbReference>
<dbReference type="Proteomes" id="UP001451303">
    <property type="component" value="Unassembled WGS sequence"/>
</dbReference>
<dbReference type="PRINTS" id="PR00132">
    <property type="entry name" value="GLHYDRLASE2"/>
</dbReference>
<keyword evidence="5" id="KW-0326">Glycosidase</keyword>
<dbReference type="SUPFAM" id="SSF49785">
    <property type="entry name" value="Galactose-binding domain-like"/>
    <property type="match status" value="1"/>
</dbReference>
<accession>A0ABR3D4L5</accession>
<evidence type="ECO:0000256" key="2">
    <source>
        <dbReference type="ARBA" id="ARBA00007401"/>
    </source>
</evidence>
<evidence type="ECO:0000313" key="9">
    <source>
        <dbReference type="Proteomes" id="UP001451303"/>
    </source>
</evidence>
<dbReference type="InterPro" id="IPR004199">
    <property type="entry name" value="B-gal_small/dom_5"/>
</dbReference>
<name>A0ABR3D4L5_NEUIN</name>
<evidence type="ECO:0000256" key="4">
    <source>
        <dbReference type="ARBA" id="ARBA00022801"/>
    </source>
</evidence>
<evidence type="ECO:0000313" key="8">
    <source>
        <dbReference type="EMBL" id="KAL0467650.1"/>
    </source>
</evidence>
<comment type="caution">
    <text evidence="8">The sequence shown here is derived from an EMBL/GenBank/DDBJ whole genome shotgun (WGS) entry which is preliminary data.</text>
</comment>
<dbReference type="Gene3D" id="2.60.40.10">
    <property type="entry name" value="Immunoglobulins"/>
    <property type="match status" value="2"/>
</dbReference>
<dbReference type="Pfam" id="PF02929">
    <property type="entry name" value="Bgal_small_N"/>
    <property type="match status" value="1"/>
</dbReference>
<dbReference type="EC" id="3.2.1.23" evidence="3"/>
<sequence length="1030" mass="117545">MSSNLSTPAKMSSVYPSSTPDWNDHKVIHRNTLPPRIHFFLYPDSEKALTRDVFLAKAQLLSGEWKFNLSKSPLVGPIGFQHFDSFTDPDWKPIHIPGMWQLQGFGKGPHYTNINYPFPVNTPHVPIDENECGRYVTSFQLAPEDKDHQLRLRFEGVDSAFTVWLNGKNVGYSQGSRNPSEFDITTYVNLKGDNILAVEVYQRCDGTYIEDQDQWWLSGIFRDVWLHKFPQKSHFKDVKVLPTLDNEYKDAKLSVTVELSSPEEFTFRLLNPSGGEVIQGTICGEQSTVMEFNIKDPLKWTAETPNLYTLVLSMLDCALTERVGFRRVELLDGVFSVNGNPVKLRGVNRHEHHPDFGRAVPYEWLKRDLMLMKQHNINAVRTSHYINDPRLYELADELGLWILDEADLECHGIFVVGGDGNKMLSDNPEWKEAYLDRARQMVMRDYNRPSIIIWSLGNESGYGSNHRAMYDYIKSVDSSRPIHYEGDWNAHSADVFSRMYSSVDDMERYAREPSWDKPFVMCEFAHAMGNGPGALKEYIELFYKRPRLMGGFVWEWANHGLRTKNEEGEEYMAYGGDFGDEPNDGNFVLDGLCFSNHTPTPGLLEYKKAIEPVQTLNLENGNQVRVINRYDFVTLDHLKCLYYYSDDEPDWIEKREVKIPKGIKPHEQALITISDLLDAETLQAAGRHDCYLTLEFSLAEATNWAEPNHILATGQLPLTPPHNPFANLPTATNAHFNLLSPILLSITVTGSNSNTYEFDLSIGALTSWKRSPSSANILTTPLTLCLYRAQTDNDHGCDFGRNWTSSRLNMAKHHLLSTSWAPTASPPTVTIKSRFAPPVLNWALETTTVYSFLEGGKIHIKLSGKPVGNWLPRAWARLGLEVGLKEVHFASWQGRGPGESYRDKKESQLMGSWTSTIDELWTEYEFPQEGGNRTDVRSVEFRTEGWDMVLGARFVEPNGTNTSFQASRYTVMDVEAAKHPFELHRKRREDTIVHLDWMHHGLGTGSCGPETRPEYTLWAGREYEVEMVLY</sequence>
<evidence type="ECO:0000259" key="7">
    <source>
        <dbReference type="SMART" id="SM01038"/>
    </source>
</evidence>
<dbReference type="InterPro" id="IPR014718">
    <property type="entry name" value="GH-type_carb-bd"/>
</dbReference>
<dbReference type="InterPro" id="IPR036156">
    <property type="entry name" value="Beta-gal/glucu_dom_sf"/>
</dbReference>
<dbReference type="SUPFAM" id="SSF74650">
    <property type="entry name" value="Galactose mutarotase-like"/>
    <property type="match status" value="1"/>
</dbReference>
<keyword evidence="4" id="KW-0378">Hydrolase</keyword>
<dbReference type="Gene3D" id="2.60.120.260">
    <property type="entry name" value="Galactose-binding domain-like"/>
    <property type="match status" value="1"/>
</dbReference>
<organism evidence="8 9">
    <name type="scientific">Neurospora intermedia</name>
    <dbReference type="NCBI Taxonomy" id="5142"/>
    <lineage>
        <taxon>Eukaryota</taxon>
        <taxon>Fungi</taxon>
        <taxon>Dikarya</taxon>
        <taxon>Ascomycota</taxon>
        <taxon>Pezizomycotina</taxon>
        <taxon>Sordariomycetes</taxon>
        <taxon>Sordariomycetidae</taxon>
        <taxon>Sordariales</taxon>
        <taxon>Sordariaceae</taxon>
        <taxon>Neurospora</taxon>
    </lineage>
</organism>
<dbReference type="SMART" id="SM01038">
    <property type="entry name" value="Bgal_small_N"/>
    <property type="match status" value="1"/>
</dbReference>
<evidence type="ECO:0000256" key="5">
    <source>
        <dbReference type="ARBA" id="ARBA00023295"/>
    </source>
</evidence>
<keyword evidence="9" id="KW-1185">Reference proteome</keyword>
<dbReference type="InterPro" id="IPR008979">
    <property type="entry name" value="Galactose-bd-like_sf"/>
</dbReference>
<dbReference type="InterPro" id="IPR006102">
    <property type="entry name" value="Ig-like_GH2"/>
</dbReference>
<dbReference type="Pfam" id="PF16353">
    <property type="entry name" value="LacZ_4"/>
    <property type="match status" value="1"/>
</dbReference>
<dbReference type="InterPro" id="IPR013783">
    <property type="entry name" value="Ig-like_fold"/>
</dbReference>
<dbReference type="InterPro" id="IPR006104">
    <property type="entry name" value="Glyco_hydro_2_N"/>
</dbReference>
<dbReference type="InterPro" id="IPR006103">
    <property type="entry name" value="Glyco_hydro_2_cat"/>
</dbReference>
<reference evidence="8 9" key="1">
    <citation type="submission" date="2023-09" db="EMBL/GenBank/DDBJ databases">
        <title>Multi-omics analysis of a traditional fermented food reveals byproduct-associated fungal strains for waste-to-food upcycling.</title>
        <authorList>
            <consortium name="Lawrence Berkeley National Laboratory"/>
            <person name="Rekdal V.M."/>
            <person name="Villalobos-Escobedo J.M."/>
            <person name="Rodriguez-Valeron N."/>
            <person name="Garcia M.O."/>
            <person name="Vasquez D.P."/>
            <person name="Damayanti I."/>
            <person name="Sorensen P.M."/>
            <person name="Baidoo E.E."/>
            <person name="De Carvalho A.C."/>
            <person name="Riley R."/>
            <person name="Lipzen A."/>
            <person name="He G."/>
            <person name="Yan M."/>
            <person name="Haridas S."/>
            <person name="Daum C."/>
            <person name="Yoshinaga Y."/>
            <person name="Ng V."/>
            <person name="Grigoriev I.V."/>
            <person name="Munk R."/>
            <person name="Nuraida L."/>
            <person name="Wijaya C.H."/>
            <person name="Morales P.-C."/>
            <person name="Keasling J.D."/>
        </authorList>
    </citation>
    <scope>NUCLEOTIDE SEQUENCE [LARGE SCALE GENOMIC DNA]</scope>
    <source>
        <strain evidence="8 9">FGSC 2613</strain>
    </source>
</reference>
<dbReference type="InterPro" id="IPR006101">
    <property type="entry name" value="Glyco_hydro_2"/>
</dbReference>
<dbReference type="SUPFAM" id="SSF51445">
    <property type="entry name" value="(Trans)glycosidases"/>
    <property type="match status" value="1"/>
</dbReference>
<dbReference type="InterPro" id="IPR050347">
    <property type="entry name" value="Bact_Beta-galactosidase"/>
</dbReference>
<protein>
    <recommendedName>
        <fullName evidence="3">beta-galactosidase</fullName>
        <ecNumber evidence="3">3.2.1.23</ecNumber>
    </recommendedName>
    <alternativeName>
        <fullName evidence="6">Lactase</fullName>
    </alternativeName>
</protein>
<dbReference type="Pfam" id="PF00703">
    <property type="entry name" value="Glyco_hydro_2"/>
    <property type="match status" value="1"/>
</dbReference>
<dbReference type="InterPro" id="IPR011013">
    <property type="entry name" value="Gal_mutarotase_sf_dom"/>
</dbReference>
<evidence type="ECO:0000256" key="3">
    <source>
        <dbReference type="ARBA" id="ARBA00012756"/>
    </source>
</evidence>
<comment type="similarity">
    <text evidence="2">Belongs to the glycosyl hydrolase 2 family.</text>
</comment>
<gene>
    <name evidence="8" type="ORF">QR685DRAFT_532973</name>
</gene>
<dbReference type="EMBL" id="JAVLET010000009">
    <property type="protein sequence ID" value="KAL0467650.1"/>
    <property type="molecule type" value="Genomic_DNA"/>
</dbReference>
<dbReference type="Gene3D" id="3.20.20.80">
    <property type="entry name" value="Glycosidases"/>
    <property type="match status" value="1"/>
</dbReference>
<dbReference type="PANTHER" id="PTHR46323">
    <property type="entry name" value="BETA-GALACTOSIDASE"/>
    <property type="match status" value="1"/>
</dbReference>
<proteinExistence type="inferred from homology"/>
<feature type="domain" description="Beta galactosidase small chain/" evidence="7">
    <location>
        <begin position="747"/>
        <end position="1030"/>
    </location>
</feature>
<dbReference type="InterPro" id="IPR017853">
    <property type="entry name" value="GH"/>
</dbReference>
<comment type="catalytic activity">
    <reaction evidence="1">
        <text>Hydrolysis of terminal non-reducing beta-D-galactose residues in beta-D-galactosides.</text>
        <dbReference type="EC" id="3.2.1.23"/>
    </reaction>
</comment>
<dbReference type="Pfam" id="PF02836">
    <property type="entry name" value="Glyco_hydro_2_C"/>
    <property type="match status" value="1"/>
</dbReference>
<evidence type="ECO:0000256" key="1">
    <source>
        <dbReference type="ARBA" id="ARBA00001412"/>
    </source>
</evidence>
<evidence type="ECO:0000256" key="6">
    <source>
        <dbReference type="ARBA" id="ARBA00032230"/>
    </source>
</evidence>
<dbReference type="Pfam" id="PF02837">
    <property type="entry name" value="Glyco_hydro_2_N"/>
    <property type="match status" value="1"/>
</dbReference>
<dbReference type="Gene3D" id="2.70.98.10">
    <property type="match status" value="1"/>
</dbReference>
<dbReference type="SUPFAM" id="SSF49303">
    <property type="entry name" value="beta-Galactosidase/glucuronidase domain"/>
    <property type="match status" value="2"/>
</dbReference>